<evidence type="ECO:0000313" key="2">
    <source>
        <dbReference type="EMBL" id="RPA73052.1"/>
    </source>
</evidence>
<keyword evidence="3" id="KW-1185">Reference proteome</keyword>
<name>A0A3N4HFY8_ASCIM</name>
<accession>A0A3N4HFY8</accession>
<proteinExistence type="predicted"/>
<evidence type="ECO:0000256" key="1">
    <source>
        <dbReference type="SAM" id="MobiDB-lite"/>
    </source>
</evidence>
<reference evidence="2 3" key="1">
    <citation type="journal article" date="2018" name="Nat. Ecol. Evol.">
        <title>Pezizomycetes genomes reveal the molecular basis of ectomycorrhizal truffle lifestyle.</title>
        <authorList>
            <person name="Murat C."/>
            <person name="Payen T."/>
            <person name="Noel B."/>
            <person name="Kuo A."/>
            <person name="Morin E."/>
            <person name="Chen J."/>
            <person name="Kohler A."/>
            <person name="Krizsan K."/>
            <person name="Balestrini R."/>
            <person name="Da Silva C."/>
            <person name="Montanini B."/>
            <person name="Hainaut M."/>
            <person name="Levati E."/>
            <person name="Barry K.W."/>
            <person name="Belfiori B."/>
            <person name="Cichocki N."/>
            <person name="Clum A."/>
            <person name="Dockter R.B."/>
            <person name="Fauchery L."/>
            <person name="Guy J."/>
            <person name="Iotti M."/>
            <person name="Le Tacon F."/>
            <person name="Lindquist E.A."/>
            <person name="Lipzen A."/>
            <person name="Malagnac F."/>
            <person name="Mello A."/>
            <person name="Molinier V."/>
            <person name="Miyauchi S."/>
            <person name="Poulain J."/>
            <person name="Riccioni C."/>
            <person name="Rubini A."/>
            <person name="Sitrit Y."/>
            <person name="Splivallo R."/>
            <person name="Traeger S."/>
            <person name="Wang M."/>
            <person name="Zifcakova L."/>
            <person name="Wipf D."/>
            <person name="Zambonelli A."/>
            <person name="Paolocci F."/>
            <person name="Nowrousian M."/>
            <person name="Ottonello S."/>
            <person name="Baldrian P."/>
            <person name="Spatafora J.W."/>
            <person name="Henrissat B."/>
            <person name="Nagy L.G."/>
            <person name="Aury J.M."/>
            <person name="Wincker P."/>
            <person name="Grigoriev I.V."/>
            <person name="Bonfante P."/>
            <person name="Martin F.M."/>
        </authorList>
    </citation>
    <scope>NUCLEOTIDE SEQUENCE [LARGE SCALE GENOMIC DNA]</scope>
    <source>
        <strain evidence="2 3">RN42</strain>
    </source>
</reference>
<sequence length="290" mass="33128">MMATQTSPTFIILLQPVDSSRQLTTTDSKRLDENYDTMSQQQGPRPFKDSRSPLVGQIDWFGKAWLPTSIDEEEYKESSEIEPAGFEKHATPHKAQEMAHSLTIGGGVLKLNNTTGQLLSTDTAHGRWEAEFFQFLIAQETRMLIHLAAEKLSKDGAGIEAELLEECRRAEQEQFPKNRLEAIVGLVADVRTYAFFRFKILEMVIARAERDWYETAGKVRKGVQKHVKNVYATIHLIMSFYDQHLSSRTHEDSTPPPIEHILPRERILVPDSDAFEVRDRDRPLMAFVAK</sequence>
<dbReference type="EMBL" id="ML119835">
    <property type="protein sequence ID" value="RPA73052.1"/>
    <property type="molecule type" value="Genomic_DNA"/>
</dbReference>
<gene>
    <name evidence="2" type="ORF">BJ508DRAFT_314154</name>
</gene>
<dbReference type="AlphaFoldDB" id="A0A3N4HFY8"/>
<organism evidence="2 3">
    <name type="scientific">Ascobolus immersus RN42</name>
    <dbReference type="NCBI Taxonomy" id="1160509"/>
    <lineage>
        <taxon>Eukaryota</taxon>
        <taxon>Fungi</taxon>
        <taxon>Dikarya</taxon>
        <taxon>Ascomycota</taxon>
        <taxon>Pezizomycotina</taxon>
        <taxon>Pezizomycetes</taxon>
        <taxon>Pezizales</taxon>
        <taxon>Ascobolaceae</taxon>
        <taxon>Ascobolus</taxon>
    </lineage>
</organism>
<feature type="region of interest" description="Disordered" evidence="1">
    <location>
        <begin position="23"/>
        <end position="52"/>
    </location>
</feature>
<protein>
    <submittedName>
        <fullName evidence="2">Uncharacterized protein</fullName>
    </submittedName>
</protein>
<dbReference type="Proteomes" id="UP000275078">
    <property type="component" value="Unassembled WGS sequence"/>
</dbReference>
<evidence type="ECO:0000313" key="3">
    <source>
        <dbReference type="Proteomes" id="UP000275078"/>
    </source>
</evidence>